<dbReference type="Pfam" id="PF13730">
    <property type="entry name" value="HTH_36"/>
    <property type="match status" value="1"/>
</dbReference>
<dbReference type="SUPFAM" id="SSF46785">
    <property type="entry name" value="Winged helix' DNA-binding domain"/>
    <property type="match status" value="1"/>
</dbReference>
<dbReference type="InterPro" id="IPR036390">
    <property type="entry name" value="WH_DNA-bd_sf"/>
</dbReference>
<dbReference type="Proteomes" id="UP000008520">
    <property type="component" value="Chromosome"/>
</dbReference>
<evidence type="ECO:0000313" key="1">
    <source>
        <dbReference type="EMBL" id="BAK60614.1"/>
    </source>
</evidence>
<evidence type="ECO:0000313" key="2">
    <source>
        <dbReference type="Proteomes" id="UP000008520"/>
    </source>
</evidence>
<keyword evidence="2" id="KW-1185">Reference proteome</keyword>
<dbReference type="EMBL" id="AP009333">
    <property type="protein sequence ID" value="BAK60614.1"/>
    <property type="molecule type" value="Genomic_DNA"/>
</dbReference>
<proteinExistence type="predicted"/>
<dbReference type="STRING" id="420890.LCGL_1154"/>
<accession>F9VE63</accession>
<gene>
    <name evidence="1" type="ordered locus">LCGL_1154</name>
</gene>
<protein>
    <submittedName>
        <fullName evidence="1">Hypothetical phage protein</fullName>
    </submittedName>
</protein>
<dbReference type="HOGENOM" id="CLU_072522_2_0_9"/>
<dbReference type="PATRIC" id="fig|420890.5.peg.1145"/>
<sequence>MVQLMEQSTKFFNQIPVPIIEAEDLNDFEKLLFSEIYTMANSYGSIFPSNAYLANRYRKTKGTVSANLKRLEEKGYIKLEYEIENGEVKKRYIHPYIDKSLGGIPKNHYTPMEESLEGIPKNRKYNISSNKSINKSFNNISDKSDKETDLENRFSLLWKIYPNKKGKPKAFTAYKKAVKSGVTDKEIQTGIENYLAEINAKGTLKDYIKHGSTWFNGKGWEDDYDTTPRQQAFTANNKIVKPAPAWSQGDQKAEYMTDEDRKKFWEDLENGNT</sequence>
<organism evidence="1 2">
    <name type="scientific">Lactococcus garvieae (strain Lg2)</name>
    <name type="common">Enterococcus seriolicida</name>
    <dbReference type="NCBI Taxonomy" id="420890"/>
    <lineage>
        <taxon>Bacteria</taxon>
        <taxon>Bacillati</taxon>
        <taxon>Bacillota</taxon>
        <taxon>Bacilli</taxon>
        <taxon>Lactobacillales</taxon>
        <taxon>Streptococcaceae</taxon>
        <taxon>Lactococcus</taxon>
    </lineage>
</organism>
<dbReference type="AlphaFoldDB" id="F9VE63"/>
<name>F9VE63_LACGL</name>
<dbReference type="InterPro" id="IPR036388">
    <property type="entry name" value="WH-like_DNA-bd_sf"/>
</dbReference>
<dbReference type="eggNOG" id="COG3935">
    <property type="taxonomic scope" value="Bacteria"/>
</dbReference>
<dbReference type="Gene3D" id="1.10.10.10">
    <property type="entry name" value="Winged helix-like DNA-binding domain superfamily/Winged helix DNA-binding domain"/>
    <property type="match status" value="1"/>
</dbReference>
<dbReference type="KEGG" id="lgv:LCGL_1154"/>
<reference evidence="1 2" key="1">
    <citation type="journal article" date="2011" name="PLoS ONE">
        <title>Complete genome sequence and comparative analysis of the fish pathogen Lactococcus garvieae.</title>
        <authorList>
            <person name="Morita H."/>
            <person name="Toh H."/>
            <person name="Oshima K."/>
            <person name="Yoshizaki M."/>
            <person name="Kawanishi M."/>
            <person name="Nakaya K."/>
            <person name="Suzuki T."/>
            <person name="Miyauchi E."/>
            <person name="Ishii Y."/>
            <person name="Tanabe S."/>
            <person name="Murakami M."/>
            <person name="Hattori M."/>
        </authorList>
    </citation>
    <scope>NUCLEOTIDE SEQUENCE [LARGE SCALE GENOMIC DNA]</scope>
    <source>
        <strain evidence="1 2">Lg2</strain>
    </source>
</reference>